<comment type="similarity">
    <text evidence="2">Belongs to the GLUTAMINE DUMPER 1 (TC 9.B.60) family.</text>
</comment>
<dbReference type="InterPro" id="IPR040359">
    <property type="entry name" value="GDU"/>
</dbReference>
<evidence type="ECO:0000256" key="5">
    <source>
        <dbReference type="ARBA" id="ARBA00022970"/>
    </source>
</evidence>
<reference evidence="11" key="1">
    <citation type="journal article" date="2019" name="Curr. Biol.">
        <title>Genome Sequence of Striga asiatica Provides Insight into the Evolution of Plant Parasitism.</title>
        <authorList>
            <person name="Yoshida S."/>
            <person name="Kim S."/>
            <person name="Wafula E.K."/>
            <person name="Tanskanen J."/>
            <person name="Kim Y.M."/>
            <person name="Honaas L."/>
            <person name="Yang Z."/>
            <person name="Spallek T."/>
            <person name="Conn C.E."/>
            <person name="Ichihashi Y."/>
            <person name="Cheong K."/>
            <person name="Cui S."/>
            <person name="Der J.P."/>
            <person name="Gundlach H."/>
            <person name="Jiao Y."/>
            <person name="Hori C."/>
            <person name="Ishida J.K."/>
            <person name="Kasahara H."/>
            <person name="Kiba T."/>
            <person name="Kim M.S."/>
            <person name="Koo N."/>
            <person name="Laohavisit A."/>
            <person name="Lee Y.H."/>
            <person name="Lumba S."/>
            <person name="McCourt P."/>
            <person name="Mortimer J.C."/>
            <person name="Mutuku J.M."/>
            <person name="Nomura T."/>
            <person name="Sasaki-Sekimoto Y."/>
            <person name="Seto Y."/>
            <person name="Wang Y."/>
            <person name="Wakatake T."/>
            <person name="Sakakibara H."/>
            <person name="Demura T."/>
            <person name="Yamaguchi S."/>
            <person name="Yoneyama K."/>
            <person name="Manabe R.I."/>
            <person name="Nelson D.C."/>
            <person name="Schulman A.H."/>
            <person name="Timko M.P."/>
            <person name="dePamphilis C.W."/>
            <person name="Choi D."/>
            <person name="Shirasu K."/>
        </authorList>
    </citation>
    <scope>NUCLEOTIDE SEQUENCE [LARGE SCALE GENOMIC DNA]</scope>
    <source>
        <strain evidence="11">cv. UVA1</strain>
    </source>
</reference>
<sequence>MDTSTLKSLSVADAVPPPPAQPSPWESPVLYLFGVLSVVVGLIAFAILILVTSYRKLTAGNLDRRYDDVEAREKSGPQLMEEKYLVIMAGQEKPSFLATPAMLDMAFFWDPARPGPTQRVDGLENRM</sequence>
<evidence type="ECO:0000256" key="7">
    <source>
        <dbReference type="ARBA" id="ARBA00023136"/>
    </source>
</evidence>
<organism evidence="10 11">
    <name type="scientific">Striga asiatica</name>
    <name type="common">Asiatic witchweed</name>
    <name type="synonym">Buchnera asiatica</name>
    <dbReference type="NCBI Taxonomy" id="4170"/>
    <lineage>
        <taxon>Eukaryota</taxon>
        <taxon>Viridiplantae</taxon>
        <taxon>Streptophyta</taxon>
        <taxon>Embryophyta</taxon>
        <taxon>Tracheophyta</taxon>
        <taxon>Spermatophyta</taxon>
        <taxon>Magnoliopsida</taxon>
        <taxon>eudicotyledons</taxon>
        <taxon>Gunneridae</taxon>
        <taxon>Pentapetalae</taxon>
        <taxon>asterids</taxon>
        <taxon>lamiids</taxon>
        <taxon>Lamiales</taxon>
        <taxon>Orobanchaceae</taxon>
        <taxon>Buchnereae</taxon>
        <taxon>Striga</taxon>
    </lineage>
</organism>
<evidence type="ECO:0000256" key="8">
    <source>
        <dbReference type="SAM" id="MobiDB-lite"/>
    </source>
</evidence>
<dbReference type="OrthoDB" id="912334at2759"/>
<evidence type="ECO:0000256" key="4">
    <source>
        <dbReference type="ARBA" id="ARBA00022692"/>
    </source>
</evidence>
<feature type="region of interest" description="Disordered" evidence="8">
    <location>
        <begin position="1"/>
        <end position="23"/>
    </location>
</feature>
<evidence type="ECO:0000313" key="11">
    <source>
        <dbReference type="Proteomes" id="UP000325081"/>
    </source>
</evidence>
<dbReference type="GO" id="GO:0016020">
    <property type="term" value="C:membrane"/>
    <property type="evidence" value="ECO:0007669"/>
    <property type="project" value="UniProtKB-SubCell"/>
</dbReference>
<comment type="caution">
    <text evidence="10">The sequence shown here is derived from an EMBL/GenBank/DDBJ whole genome shotgun (WGS) entry which is preliminary data.</text>
</comment>
<dbReference type="Proteomes" id="UP000325081">
    <property type="component" value="Unassembled WGS sequence"/>
</dbReference>
<keyword evidence="4 9" id="KW-0812">Transmembrane</keyword>
<evidence type="ECO:0000256" key="3">
    <source>
        <dbReference type="ARBA" id="ARBA00022448"/>
    </source>
</evidence>
<evidence type="ECO:0000256" key="2">
    <source>
        <dbReference type="ARBA" id="ARBA00009977"/>
    </source>
</evidence>
<dbReference type="EMBL" id="BKCP01002224">
    <property type="protein sequence ID" value="GER27804.1"/>
    <property type="molecule type" value="Genomic_DNA"/>
</dbReference>
<protein>
    <submittedName>
        <fullName evidence="10">Glutamine dumper 1</fullName>
    </submittedName>
</protein>
<evidence type="ECO:0000256" key="1">
    <source>
        <dbReference type="ARBA" id="ARBA00004167"/>
    </source>
</evidence>
<name>A0A5A7P5I1_STRAF</name>
<keyword evidence="11" id="KW-1185">Reference proteome</keyword>
<dbReference type="PANTHER" id="PTHR33228:SF77">
    <property type="entry name" value="PROTEIN GLUTAMINE DUMPER 2"/>
    <property type="match status" value="1"/>
</dbReference>
<accession>A0A5A7P5I1</accession>
<comment type="subcellular location">
    <subcellularLocation>
        <location evidence="1">Membrane</location>
        <topology evidence="1">Single-pass membrane protein</topology>
    </subcellularLocation>
</comment>
<keyword evidence="6 9" id="KW-1133">Transmembrane helix</keyword>
<proteinExistence type="inferred from homology"/>
<dbReference type="GO" id="GO:0080143">
    <property type="term" value="P:regulation of amino acid export"/>
    <property type="evidence" value="ECO:0007669"/>
    <property type="project" value="InterPro"/>
</dbReference>
<keyword evidence="5" id="KW-0029">Amino-acid transport</keyword>
<evidence type="ECO:0000313" key="10">
    <source>
        <dbReference type="EMBL" id="GER27804.1"/>
    </source>
</evidence>
<gene>
    <name evidence="10" type="ORF">STAS_03542</name>
</gene>
<feature type="transmembrane region" description="Helical" evidence="9">
    <location>
        <begin position="29"/>
        <end position="51"/>
    </location>
</feature>
<keyword evidence="3" id="KW-0813">Transport</keyword>
<evidence type="ECO:0000256" key="6">
    <source>
        <dbReference type="ARBA" id="ARBA00022989"/>
    </source>
</evidence>
<dbReference type="GO" id="GO:0006865">
    <property type="term" value="P:amino acid transport"/>
    <property type="evidence" value="ECO:0007669"/>
    <property type="project" value="UniProtKB-KW"/>
</dbReference>
<dbReference type="PANTHER" id="PTHR33228">
    <property type="entry name" value="PROTEIN GLUTAMINE DUMPER 4-RELATED"/>
    <property type="match status" value="1"/>
</dbReference>
<evidence type="ECO:0000256" key="9">
    <source>
        <dbReference type="SAM" id="Phobius"/>
    </source>
</evidence>
<dbReference type="AlphaFoldDB" id="A0A5A7P5I1"/>
<keyword evidence="7 9" id="KW-0472">Membrane</keyword>